<reference evidence="2" key="1">
    <citation type="submission" date="2020-10" db="EMBL/GenBank/DDBJ databases">
        <authorList>
            <person name="Gilroy R."/>
        </authorList>
    </citation>
    <scope>NUCLEOTIDE SEQUENCE</scope>
    <source>
        <strain evidence="2">CHK186-9395</strain>
    </source>
</reference>
<protein>
    <submittedName>
        <fullName evidence="2">Arsenic efflux protein</fullName>
    </submittedName>
</protein>
<feature type="transmembrane region" description="Helical" evidence="1">
    <location>
        <begin position="188"/>
        <end position="208"/>
    </location>
</feature>
<feature type="transmembrane region" description="Helical" evidence="1">
    <location>
        <begin position="281"/>
        <end position="301"/>
    </location>
</feature>
<dbReference type="EMBL" id="DVOJ01000015">
    <property type="protein sequence ID" value="HIV01840.1"/>
    <property type="molecule type" value="Genomic_DNA"/>
</dbReference>
<keyword evidence="1" id="KW-0472">Membrane</keyword>
<comment type="caution">
    <text evidence="2">The sequence shown here is derived from an EMBL/GenBank/DDBJ whole genome shotgun (WGS) entry which is preliminary data.</text>
</comment>
<reference evidence="2" key="2">
    <citation type="journal article" date="2021" name="PeerJ">
        <title>Extensive microbial diversity within the chicken gut microbiome revealed by metagenomics and culture.</title>
        <authorList>
            <person name="Gilroy R."/>
            <person name="Ravi A."/>
            <person name="Getino M."/>
            <person name="Pursley I."/>
            <person name="Horton D.L."/>
            <person name="Alikhan N.F."/>
            <person name="Baker D."/>
            <person name="Gharbi K."/>
            <person name="Hall N."/>
            <person name="Watson M."/>
            <person name="Adriaenssens E.M."/>
            <person name="Foster-Nyarko E."/>
            <person name="Jarju S."/>
            <person name="Secka A."/>
            <person name="Antonio M."/>
            <person name="Oren A."/>
            <person name="Chaudhuri R.R."/>
            <person name="La Ragione R."/>
            <person name="Hildebrand F."/>
            <person name="Pallen M.J."/>
        </authorList>
    </citation>
    <scope>NUCLEOTIDE SEQUENCE</scope>
    <source>
        <strain evidence="2">CHK186-9395</strain>
    </source>
</reference>
<feature type="transmembrane region" description="Helical" evidence="1">
    <location>
        <begin position="12"/>
        <end position="30"/>
    </location>
</feature>
<evidence type="ECO:0000256" key="1">
    <source>
        <dbReference type="SAM" id="Phobius"/>
    </source>
</evidence>
<dbReference type="Proteomes" id="UP000886861">
    <property type="component" value="Unassembled WGS sequence"/>
</dbReference>
<dbReference type="InterPro" id="IPR021552">
    <property type="entry name" value="ArsP_2"/>
</dbReference>
<dbReference type="Pfam" id="PF11449">
    <property type="entry name" value="ArsP_2"/>
    <property type="match status" value="2"/>
</dbReference>
<dbReference type="NCBIfam" id="NF037962">
    <property type="entry name" value="arsenic_eff"/>
    <property type="match status" value="1"/>
</dbReference>
<feature type="transmembrane region" description="Helical" evidence="1">
    <location>
        <begin position="97"/>
        <end position="118"/>
    </location>
</feature>
<organism evidence="2 3">
    <name type="scientific">Candidatus Caccopulliclostridium gallistercoris</name>
    <dbReference type="NCBI Taxonomy" id="2840719"/>
    <lineage>
        <taxon>Bacteria</taxon>
        <taxon>Bacillati</taxon>
        <taxon>Bacillota</taxon>
        <taxon>Clostridia</taxon>
        <taxon>Candidatus Caccopulliclostridium</taxon>
    </lineage>
</organism>
<gene>
    <name evidence="2" type="ORF">IAA62_04745</name>
</gene>
<keyword evidence="1" id="KW-1133">Transmembrane helix</keyword>
<evidence type="ECO:0000313" key="2">
    <source>
        <dbReference type="EMBL" id="HIV01840.1"/>
    </source>
</evidence>
<dbReference type="AlphaFoldDB" id="A0A9D1SYV8"/>
<feature type="transmembrane region" description="Helical" evidence="1">
    <location>
        <begin position="220"/>
        <end position="246"/>
    </location>
</feature>
<proteinExistence type="predicted"/>
<keyword evidence="1" id="KW-0812">Transmembrane</keyword>
<sequence>MFEAIEEAFFETLSALPILYLVYLLVAFFSHKNILKTSKKTGPLVASALGQIPQCGFSGVMADLYSKKHITMGTLLAVFIATSDEAIPVMLSQPNSILTIIVLLAIKFVVGTGVGYFVDYVLVRKRNVVPAENLNSSCHFSGIEEDGDHCSCHAGHSHSKDEIKFKRAGHEHSTGNIFLHALEHTLDIAFYLLLASVIINIAVYLIGIENISKIFVANSMFQPLLVALIGLVPSCAVSVLFCELFFSGVLSFGSLVAGLCAGAGLGLVILFTKNKNIKENLFILGMLYVFSAIIGMIINIFELYVI</sequence>
<name>A0A9D1SYV8_9FIRM</name>
<accession>A0A9D1SYV8</accession>
<feature type="transmembrane region" description="Helical" evidence="1">
    <location>
        <begin position="252"/>
        <end position="272"/>
    </location>
</feature>
<evidence type="ECO:0000313" key="3">
    <source>
        <dbReference type="Proteomes" id="UP000886861"/>
    </source>
</evidence>